<dbReference type="InterPro" id="IPR052336">
    <property type="entry name" value="MlaD_Phospholipid_Transporter"/>
</dbReference>
<dbReference type="PANTHER" id="PTHR33371">
    <property type="entry name" value="INTERMEMBRANE PHOSPHOLIPID TRANSPORT SYSTEM BINDING PROTEIN MLAD-RELATED"/>
    <property type="match status" value="1"/>
</dbReference>
<dbReference type="EMBL" id="BRZI01000007">
    <property type="protein sequence ID" value="GLD29713.1"/>
    <property type="molecule type" value="Genomic_DNA"/>
</dbReference>
<dbReference type="Proteomes" id="UP001165663">
    <property type="component" value="Unassembled WGS sequence"/>
</dbReference>
<dbReference type="Proteomes" id="UP001064782">
    <property type="component" value="Unassembled WGS sequence"/>
</dbReference>
<organism evidence="4 5">
    <name type="scientific">Mycobacterium kiyosense</name>
    <dbReference type="NCBI Taxonomy" id="2871094"/>
    <lineage>
        <taxon>Bacteria</taxon>
        <taxon>Bacillati</taxon>
        <taxon>Actinomycetota</taxon>
        <taxon>Actinomycetes</taxon>
        <taxon>Mycobacteriales</taxon>
        <taxon>Mycobacteriaceae</taxon>
        <taxon>Mycobacterium</taxon>
    </lineage>
</organism>
<dbReference type="EMBL" id="BRXE01000073">
    <property type="protein sequence ID" value="GLB85119.1"/>
    <property type="molecule type" value="Genomic_DNA"/>
</dbReference>
<dbReference type="GO" id="GO:0051701">
    <property type="term" value="P:biological process involved in interaction with host"/>
    <property type="evidence" value="ECO:0007669"/>
    <property type="project" value="TreeGrafter"/>
</dbReference>
<accession>A0A9P3Q2J0</accession>
<sequence>MGTLLVARASGRLERSTDVFVGVPVSAGMITSQSPVRYHGVNVGRIADIESGTETSKVRLAIRDDMLAKIPDSVVARVVPRTFFGDIYLQLVDAGRRSAQPLSRGHQVAMDTGADAMALYDVFTKVVALFSQIKPERMQVALAAISQALRDRGTEIGSMIDDLSDSARVLTPSLTAFLDATPQFRAVLDSLHTATPDIVKTLAAATSVSNRMADDRQNIGRAADALARFAGVFTSFLADHREQLITVVDSAGKILATAGAQPVGLLDTLAGAQAFGAGAARVFATGKFSITAVGTFAGPMPYTEQDCPVYGLSRGAHCAEAGPDGPAPPRSTDPYQLPRADLPVTPFVLPDPHLPADAAGQPGPHVAPSANVVDAEDQSHALTVLQDRLLGGGPSTRPSIATVLMLGPLVRGTEVRLG</sequence>
<protein>
    <submittedName>
        <fullName evidence="4">Mammalian cell entry protein</fullName>
    </submittedName>
</protein>
<evidence type="ECO:0000313" key="5">
    <source>
        <dbReference type="Proteomes" id="UP001064782"/>
    </source>
</evidence>
<feature type="domain" description="Mce/MlaD" evidence="1">
    <location>
        <begin position="26"/>
        <end position="92"/>
    </location>
</feature>
<dbReference type="InterPro" id="IPR024516">
    <property type="entry name" value="Mce_C"/>
</dbReference>
<dbReference type="Pfam" id="PF11887">
    <property type="entry name" value="Mce4_CUP1"/>
    <property type="match status" value="1"/>
</dbReference>
<dbReference type="Pfam" id="PF02470">
    <property type="entry name" value="MlaD"/>
    <property type="match status" value="1"/>
</dbReference>
<evidence type="ECO:0000259" key="2">
    <source>
        <dbReference type="Pfam" id="PF11887"/>
    </source>
</evidence>
<evidence type="ECO:0000313" key="4">
    <source>
        <dbReference type="EMBL" id="GLD29713.1"/>
    </source>
</evidence>
<proteinExistence type="predicted"/>
<evidence type="ECO:0000313" key="3">
    <source>
        <dbReference type="EMBL" id="GLB85119.1"/>
    </source>
</evidence>
<keyword evidence="5" id="KW-1185">Reference proteome</keyword>
<dbReference type="GO" id="GO:0005576">
    <property type="term" value="C:extracellular region"/>
    <property type="evidence" value="ECO:0007669"/>
    <property type="project" value="TreeGrafter"/>
</dbReference>
<gene>
    <name evidence="4" type="ORF">Mkiyose1413_15960</name>
    <name evidence="3" type="ORF">SRL2020028_43750</name>
</gene>
<name>A0A9P3Q2J0_9MYCO</name>
<dbReference type="PANTHER" id="PTHR33371:SF19">
    <property type="entry name" value="MCE-FAMILY PROTEIN MCE4A"/>
    <property type="match status" value="1"/>
</dbReference>
<dbReference type="AlphaFoldDB" id="A0A9P3Q2J0"/>
<comment type="caution">
    <text evidence="4">The sequence shown here is derived from an EMBL/GenBank/DDBJ whole genome shotgun (WGS) entry which is preliminary data.</text>
</comment>
<dbReference type="InterPro" id="IPR003399">
    <property type="entry name" value="Mce/MlaD"/>
</dbReference>
<reference evidence="4" key="1">
    <citation type="submission" date="2022-08" db="EMBL/GenBank/DDBJ databases">
        <title>Mycobacterium kiyosense sp. nov., scotochromogenic slow-glowing species isolated from respiratory specimens.</title>
        <authorList>
            <person name="Fukano H."/>
            <person name="Kazumi Y."/>
            <person name="Sakagami N."/>
            <person name="Ato M."/>
            <person name="Mitarai S."/>
            <person name="Hoshino Y."/>
        </authorList>
    </citation>
    <scope>NUCLEOTIDE SEQUENCE</scope>
    <source>
        <strain evidence="4">1413</strain>
        <strain evidence="3">SRL2020-028</strain>
    </source>
</reference>
<feature type="domain" description="Mammalian cell entry C-terminal" evidence="2">
    <location>
        <begin position="98"/>
        <end position="310"/>
    </location>
</feature>
<evidence type="ECO:0000259" key="1">
    <source>
        <dbReference type="Pfam" id="PF02470"/>
    </source>
</evidence>